<sequence length="80" mass="9190">MKKIILLCRAALLILTVAGCEKIHSVEEFKKNEKLRDTWGKKCVIENAIKSSKNCQNLLQADNEIFFSQKPVSTKRRHGF</sequence>
<dbReference type="PROSITE" id="PS51257">
    <property type="entry name" value="PROKAR_LIPOPROTEIN"/>
    <property type="match status" value="1"/>
</dbReference>
<keyword evidence="2" id="KW-1185">Reference proteome</keyword>
<protein>
    <submittedName>
        <fullName evidence="1">Uncharacterized protein</fullName>
    </submittedName>
</protein>
<evidence type="ECO:0000313" key="2">
    <source>
        <dbReference type="Proteomes" id="UP000027015"/>
    </source>
</evidence>
<organism evidence="1 2">
    <name type="scientific">Bartonella koehlerae C-29</name>
    <dbReference type="NCBI Taxonomy" id="1134510"/>
    <lineage>
        <taxon>Bacteria</taxon>
        <taxon>Pseudomonadati</taxon>
        <taxon>Pseudomonadota</taxon>
        <taxon>Alphaproteobacteria</taxon>
        <taxon>Hyphomicrobiales</taxon>
        <taxon>Bartonellaceae</taxon>
        <taxon>Bartonella</taxon>
    </lineage>
</organism>
<reference evidence="1 2" key="1">
    <citation type="submission" date="2012-04" db="EMBL/GenBank/DDBJ databases">
        <title>The Genome Sequence of Bartonella koehlerae C-29.</title>
        <authorList>
            <consortium name="The Broad Institute Genome Sequencing Platform"/>
            <consortium name="The Broad Institute Genome Sequencing Center for Infectious Disease"/>
            <person name="Feldgarden M."/>
            <person name="Kirby J."/>
            <person name="Kosoy M."/>
            <person name="Birtles R."/>
            <person name="Probert W.S."/>
            <person name="Chiaraviglio L."/>
            <person name="Walker B."/>
            <person name="Young S.K."/>
            <person name="Zeng Q."/>
            <person name="Gargeya S."/>
            <person name="Fitzgerald M."/>
            <person name="Haas B."/>
            <person name="Abouelleil A."/>
            <person name="Alvarado L."/>
            <person name="Arachchi H.M."/>
            <person name="Berlin A.M."/>
            <person name="Chapman S.B."/>
            <person name="Goldberg J."/>
            <person name="Griggs A."/>
            <person name="Gujja S."/>
            <person name="Hansen M."/>
            <person name="Howarth C."/>
            <person name="Imamovic A."/>
            <person name="Larimer J."/>
            <person name="McCowen C."/>
            <person name="Montmayeur A."/>
            <person name="Murphy C."/>
            <person name="Neiman D."/>
            <person name="Pearson M."/>
            <person name="Priest M."/>
            <person name="Roberts A."/>
            <person name="Saif S."/>
            <person name="Shea T."/>
            <person name="Sisk P."/>
            <person name="Sykes S."/>
            <person name="Wortman J."/>
            <person name="Nusbaum C."/>
            <person name="Birren B."/>
        </authorList>
    </citation>
    <scope>NUCLEOTIDE SEQUENCE [LARGE SCALE GENOMIC DNA]</scope>
    <source>
        <strain evidence="1 2">C-29</strain>
    </source>
</reference>
<dbReference type="EMBL" id="AHPL01000012">
    <property type="protein sequence ID" value="KEC54030.1"/>
    <property type="molecule type" value="Genomic_DNA"/>
</dbReference>
<dbReference type="HOGENOM" id="CLU_161848_2_0_5"/>
<evidence type="ECO:0000313" key="1">
    <source>
        <dbReference type="EMBL" id="KEC54030.1"/>
    </source>
</evidence>
<gene>
    <name evidence="1" type="ORF">O9A_01420</name>
</gene>
<accession>A0A067W2L0</accession>
<dbReference type="Proteomes" id="UP000027015">
    <property type="component" value="Unassembled WGS sequence"/>
</dbReference>
<comment type="caution">
    <text evidence="1">The sequence shown here is derived from an EMBL/GenBank/DDBJ whole genome shotgun (WGS) entry which is preliminary data.</text>
</comment>
<dbReference type="OrthoDB" id="7926012at2"/>
<dbReference type="RefSeq" id="WP_034460044.1">
    <property type="nucleotide sequence ID" value="NZ_CADEAH010000011.1"/>
</dbReference>
<name>A0A067W2L0_9HYPH</name>
<dbReference type="eggNOG" id="ENOG50301NN">
    <property type="taxonomic scope" value="Bacteria"/>
</dbReference>
<dbReference type="NCBIfam" id="NF033894">
    <property type="entry name" value="Eex_IncN"/>
    <property type="match status" value="1"/>
</dbReference>
<proteinExistence type="predicted"/>
<dbReference type="AlphaFoldDB" id="A0A067W2L0"/>
<dbReference type="InterPro" id="IPR047937">
    <property type="entry name" value="Eex_IncN-like"/>
</dbReference>